<evidence type="ECO:0000313" key="1">
    <source>
        <dbReference type="EMBL" id="OHU47250.1"/>
    </source>
</evidence>
<comment type="caution">
    <text evidence="1">The sequence shown here is derived from an EMBL/GenBank/DDBJ whole genome shotgun (WGS) entry which is preliminary data.</text>
</comment>
<sequence length="198" mass="22609">MSTWPGDDRFAAHIGGAQQSMHGGQMAKEWIGFDRDRGVMTTQPDEHSVARWLAEFTGGKVQNRRHYDCEAFEYFIGPRSDDWDNYLVLPKAEASGYAIDIDYVADLAGGRWTPTQRWYVYEDEFGVEAIRNSQQRVLEHLRAKWGISTNPARGEVLLNGDHCTVKDPNGHEVKFRLFRGDQVPQGVDLTRRALYGFL</sequence>
<dbReference type="EMBL" id="MLIQ01000042">
    <property type="protein sequence ID" value="OHU47250.1"/>
    <property type="molecule type" value="Genomic_DNA"/>
</dbReference>
<dbReference type="Proteomes" id="UP000180043">
    <property type="component" value="Unassembled WGS sequence"/>
</dbReference>
<protein>
    <submittedName>
        <fullName evidence="1">Uncharacterized protein</fullName>
    </submittedName>
</protein>
<reference evidence="1 2" key="1">
    <citation type="submission" date="2016-10" db="EMBL/GenBank/DDBJ databases">
        <title>Evaluation of Human, Veterinary and Environmental Mycobacterium chelonae Isolates by Core Genome Phylogenomic Analysis, Targeted Gene Comparison, and Anti-microbial Susceptibility Patterns: A Tale of Mistaken Identities.</title>
        <authorList>
            <person name="Fogelson S.B."/>
            <person name="Camus A.C."/>
            <person name="Lorenz W."/>
            <person name="Vasireddy R."/>
            <person name="Vasireddy S."/>
            <person name="Smith T."/>
            <person name="Brown-Elliott B.A."/>
            <person name="Wallace R.J.Jr."/>
            <person name="Hasan N.A."/>
            <person name="Reischl U."/>
            <person name="Sanchez S."/>
        </authorList>
    </citation>
    <scope>NUCLEOTIDE SEQUENCE [LARGE SCALE GENOMIC DNA]</scope>
    <source>
        <strain evidence="1 2">15515</strain>
    </source>
</reference>
<evidence type="ECO:0000313" key="2">
    <source>
        <dbReference type="Proteomes" id="UP000180043"/>
    </source>
</evidence>
<accession>A0A1S1LG07</accession>
<gene>
    <name evidence="1" type="ORF">BKG82_26715</name>
</gene>
<name>A0A1S1LG07_MYCCH</name>
<dbReference type="AlphaFoldDB" id="A0A1S1LG07"/>
<dbReference type="RefSeq" id="WP_070947868.1">
    <property type="nucleotide sequence ID" value="NZ_MLIQ01000042.1"/>
</dbReference>
<proteinExistence type="predicted"/>
<organism evidence="1 2">
    <name type="scientific">Mycobacteroides chelonae</name>
    <name type="common">Mycobacterium chelonae</name>
    <dbReference type="NCBI Taxonomy" id="1774"/>
    <lineage>
        <taxon>Bacteria</taxon>
        <taxon>Bacillati</taxon>
        <taxon>Actinomycetota</taxon>
        <taxon>Actinomycetes</taxon>
        <taxon>Mycobacteriales</taxon>
        <taxon>Mycobacteriaceae</taxon>
        <taxon>Mycobacteroides</taxon>
    </lineage>
</organism>